<proteinExistence type="predicted"/>
<gene>
    <name evidence="1" type="ORF">JZ751_001282</name>
</gene>
<dbReference type="Proteomes" id="UP000824540">
    <property type="component" value="Unassembled WGS sequence"/>
</dbReference>
<organism evidence="1 2">
    <name type="scientific">Albula glossodonta</name>
    <name type="common">roundjaw bonefish</name>
    <dbReference type="NCBI Taxonomy" id="121402"/>
    <lineage>
        <taxon>Eukaryota</taxon>
        <taxon>Metazoa</taxon>
        <taxon>Chordata</taxon>
        <taxon>Craniata</taxon>
        <taxon>Vertebrata</taxon>
        <taxon>Euteleostomi</taxon>
        <taxon>Actinopterygii</taxon>
        <taxon>Neopterygii</taxon>
        <taxon>Teleostei</taxon>
        <taxon>Albuliformes</taxon>
        <taxon>Albulidae</taxon>
        <taxon>Albula</taxon>
    </lineage>
</organism>
<protein>
    <submittedName>
        <fullName evidence="1">Uncharacterized protein</fullName>
    </submittedName>
</protein>
<reference evidence="1" key="1">
    <citation type="thesis" date="2021" institute="BYU ScholarsArchive" country="Provo, UT, USA">
        <title>Applications of and Algorithms for Genome Assembly and Genomic Analyses with an Emphasis on Marine Teleosts.</title>
        <authorList>
            <person name="Pickett B.D."/>
        </authorList>
    </citation>
    <scope>NUCLEOTIDE SEQUENCE</scope>
    <source>
        <strain evidence="1">HI-2016</strain>
    </source>
</reference>
<name>A0A8T2PTB0_9TELE</name>
<accession>A0A8T2PTB0</accession>
<dbReference type="AlphaFoldDB" id="A0A8T2PTB0"/>
<evidence type="ECO:0000313" key="1">
    <source>
        <dbReference type="EMBL" id="KAG9354569.1"/>
    </source>
</evidence>
<evidence type="ECO:0000313" key="2">
    <source>
        <dbReference type="Proteomes" id="UP000824540"/>
    </source>
</evidence>
<sequence length="62" mass="7435">MQKFKLRRNLHSQERPASIYNPNWLEHLRTALSQHIMFRQRVLPCVGRRVFGDQGQCDQQTL</sequence>
<comment type="caution">
    <text evidence="1">The sequence shown here is derived from an EMBL/GenBank/DDBJ whole genome shotgun (WGS) entry which is preliminary data.</text>
</comment>
<keyword evidence="2" id="KW-1185">Reference proteome</keyword>
<dbReference type="EMBL" id="JAFBMS010000002">
    <property type="protein sequence ID" value="KAG9354569.1"/>
    <property type="molecule type" value="Genomic_DNA"/>
</dbReference>